<accession>A0A7S1FBA6</accession>
<dbReference type="AlphaFoldDB" id="A0A7S1FBA6"/>
<keyword evidence="1" id="KW-0175">Coiled coil</keyword>
<evidence type="ECO:0000313" key="2">
    <source>
        <dbReference type="EMBL" id="CAD8856932.1"/>
    </source>
</evidence>
<proteinExistence type="predicted"/>
<sequence length="506" mass="57387">MAQVDWTFFLSRGGHKPPSRVPPMTTRHEGYSERSELEISVAAMETRLRHMITELLQPTIMRTATIQTELESLRSITASHSRNLQEVQSGQFRFIEQVSTIASIKEEMTRWEAQRSAHESSLTESLSAIELKVSNYKYNLEQKESALHHLHRSVDRAGLELNRLQEAQDQQRESFEARLDEQSKRLNTAQALTDVKITALEMKHHALTDELWSEETGLARVTGELKKTNSVVETLLVEMSDVQSGKAERKQLDQVHADVDHMLAEAHTAVADMRQAVGHVVDDVKEHFRTASDTMSAYNARFVTEVRGDYEAELAQAAKVREEVRVFMEEVDQHIRGLDVRVADAASRASALAAEAREEVEELNKKRKRDKTTSENEFKALKKRLGGVFDNSDAVLRGIEHIYGVLAIMLDSDFMQSSLEIQDSKDRKRIALMGVKDDDQMLVRSYQSEPQHPRPECRSKSAPSSKVRICKNLSYGLTIVACLAAGRRRLCCPPSRWRACNTLHLL</sequence>
<name>A0A7S1FBA6_NOCSC</name>
<evidence type="ECO:0000256" key="1">
    <source>
        <dbReference type="SAM" id="Coils"/>
    </source>
</evidence>
<gene>
    <name evidence="2" type="ORF">NSCI0253_LOCUS31284</name>
</gene>
<organism evidence="2">
    <name type="scientific">Noctiluca scintillans</name>
    <name type="common">Sea sparkle</name>
    <name type="synonym">Red tide dinoflagellate</name>
    <dbReference type="NCBI Taxonomy" id="2966"/>
    <lineage>
        <taxon>Eukaryota</taxon>
        <taxon>Sar</taxon>
        <taxon>Alveolata</taxon>
        <taxon>Dinophyceae</taxon>
        <taxon>Noctilucales</taxon>
        <taxon>Noctilucaceae</taxon>
        <taxon>Noctiluca</taxon>
    </lineage>
</organism>
<reference evidence="2" key="1">
    <citation type="submission" date="2021-01" db="EMBL/GenBank/DDBJ databases">
        <authorList>
            <person name="Corre E."/>
            <person name="Pelletier E."/>
            <person name="Niang G."/>
            <person name="Scheremetjew M."/>
            <person name="Finn R."/>
            <person name="Kale V."/>
            <person name="Holt S."/>
            <person name="Cochrane G."/>
            <person name="Meng A."/>
            <person name="Brown T."/>
            <person name="Cohen L."/>
        </authorList>
    </citation>
    <scope>NUCLEOTIDE SEQUENCE</scope>
</reference>
<protein>
    <submittedName>
        <fullName evidence="2">Uncharacterized protein</fullName>
    </submittedName>
</protein>
<feature type="coiled-coil region" evidence="1">
    <location>
        <begin position="346"/>
        <end position="373"/>
    </location>
</feature>
<dbReference type="EMBL" id="HBFQ01044187">
    <property type="protein sequence ID" value="CAD8856932.1"/>
    <property type="molecule type" value="Transcribed_RNA"/>
</dbReference>